<reference evidence="2" key="1">
    <citation type="journal article" date="2019" name="MBio">
        <title>Virus Genomes from Deep Sea Sediments Expand the Ocean Megavirome and Support Independent Origins of Viral Gigantism.</title>
        <authorList>
            <person name="Backstrom D."/>
            <person name="Yutin N."/>
            <person name="Jorgensen S.L."/>
            <person name="Dharamshi J."/>
            <person name="Homa F."/>
            <person name="Zaremba-Niedwiedzka K."/>
            <person name="Spang A."/>
            <person name="Wolf Y.I."/>
            <person name="Koonin E.V."/>
            <person name="Ettema T.J."/>
        </authorList>
    </citation>
    <scope>NUCLEOTIDE SEQUENCE</scope>
</reference>
<dbReference type="SUPFAM" id="SSF53300">
    <property type="entry name" value="vWA-like"/>
    <property type="match status" value="1"/>
</dbReference>
<evidence type="ECO:0000259" key="1">
    <source>
        <dbReference type="SMART" id="SM00327"/>
    </source>
</evidence>
<dbReference type="Gene3D" id="3.40.50.410">
    <property type="entry name" value="von Willebrand factor, type A domain"/>
    <property type="match status" value="1"/>
</dbReference>
<dbReference type="EMBL" id="MK500580">
    <property type="protein sequence ID" value="QBK92696.1"/>
    <property type="molecule type" value="Genomic_DNA"/>
</dbReference>
<proteinExistence type="predicted"/>
<dbReference type="SMART" id="SM00327">
    <property type="entry name" value="VWA"/>
    <property type="match status" value="1"/>
</dbReference>
<organism evidence="2">
    <name type="scientific">Pithovirus LCPAC401</name>
    <dbReference type="NCBI Taxonomy" id="2506595"/>
    <lineage>
        <taxon>Viruses</taxon>
        <taxon>Pithoviruses</taxon>
    </lineage>
</organism>
<sequence length="369" mass="42805">MNITTRSYLYEDQPHIFLKIEGNSDVIKSTCNREVILIIDISGSMKDIIDTVRLSIESFENVIDKEIQDIRQANNDEQKNIPITLIIFNDKAEILERGIDKIKPKGRTNISKAIDLAFDIKSENKMTWIILFSDGCPNIGITTEEGFRNLVSMKPKRTKIICAGFEQYSPSNILAILGDFKFIQNEKDIDPFFKSVAFEIITATHVNFSSECIPHEEVLLPDVIFTGSTFSYVFKYKYRKIILKYTNLEDNEIIEETIESKSVEIDDEIKDTMITQKVQHILLQMKNSHTILSKQKFLEYRKKMMNNMLKMNNRTAMIKVQTAFDLIYNKNNHEYESMLTIEKTQSQGNYLQSDFVNNNSLPPRYKSHS</sequence>
<protein>
    <submittedName>
        <fullName evidence="2">von Willebrand factor type A domain protein</fullName>
    </submittedName>
</protein>
<name>A0A481ZAP3_9VIRU</name>
<feature type="domain" description="VWFA" evidence="1">
    <location>
        <begin position="32"/>
        <end position="197"/>
    </location>
</feature>
<dbReference type="InterPro" id="IPR036465">
    <property type="entry name" value="vWFA_dom_sf"/>
</dbReference>
<accession>A0A481ZAP3</accession>
<evidence type="ECO:0000313" key="2">
    <source>
        <dbReference type="EMBL" id="QBK92696.1"/>
    </source>
</evidence>
<gene>
    <name evidence="2" type="ORF">LCPAC401_03340</name>
</gene>
<dbReference type="InterPro" id="IPR002035">
    <property type="entry name" value="VWF_A"/>
</dbReference>